<evidence type="ECO:0000256" key="1">
    <source>
        <dbReference type="SAM" id="SignalP"/>
    </source>
</evidence>
<feature type="signal peptide" evidence="1">
    <location>
        <begin position="1"/>
        <end position="22"/>
    </location>
</feature>
<keyword evidence="3" id="KW-1185">Reference proteome</keyword>
<dbReference type="Proteomes" id="UP000730618">
    <property type="component" value="Unassembled WGS sequence"/>
</dbReference>
<accession>A0ABM8VNH3</accession>
<feature type="chain" id="PRO_5046411350" description="DUF5050 domain-containing protein" evidence="1">
    <location>
        <begin position="23"/>
        <end position="341"/>
    </location>
</feature>
<reference evidence="2 3" key="1">
    <citation type="submission" date="2021-06" db="EMBL/GenBank/DDBJ databases">
        <authorList>
            <person name="Criscuolo A."/>
        </authorList>
    </citation>
    <scope>NUCLEOTIDE SEQUENCE [LARGE SCALE GENOMIC DNA]</scope>
    <source>
        <strain evidence="3">CIP 111802</strain>
    </source>
</reference>
<evidence type="ECO:0000313" key="2">
    <source>
        <dbReference type="EMBL" id="CAG7651350.1"/>
    </source>
</evidence>
<protein>
    <recommendedName>
        <fullName evidence="4">DUF5050 domain-containing protein</fullName>
    </recommendedName>
</protein>
<dbReference type="PROSITE" id="PS51257">
    <property type="entry name" value="PROKAR_LIPOPROTEIN"/>
    <property type="match status" value="1"/>
</dbReference>
<dbReference type="EMBL" id="CAJVCE010000016">
    <property type="protein sequence ID" value="CAG7651350.1"/>
    <property type="molecule type" value="Genomic_DNA"/>
</dbReference>
<dbReference type="RefSeq" id="WP_218101196.1">
    <property type="nucleotide sequence ID" value="NZ_CAJVCE010000016.1"/>
</dbReference>
<evidence type="ECO:0008006" key="4">
    <source>
        <dbReference type="Google" id="ProtNLM"/>
    </source>
</evidence>
<keyword evidence="1" id="KW-0732">Signal</keyword>
<name>A0ABM8VNH3_9BACL</name>
<proteinExistence type="predicted"/>
<gene>
    <name evidence="2" type="ORF">PAECIP111802_04941</name>
</gene>
<organism evidence="2 3">
    <name type="scientific">Paenibacillus allorhizosphaerae</name>
    <dbReference type="NCBI Taxonomy" id="2849866"/>
    <lineage>
        <taxon>Bacteria</taxon>
        <taxon>Bacillati</taxon>
        <taxon>Bacillota</taxon>
        <taxon>Bacilli</taxon>
        <taxon>Bacillales</taxon>
        <taxon>Paenibacillaceae</taxon>
        <taxon>Paenibacillus</taxon>
    </lineage>
</organism>
<comment type="caution">
    <text evidence="2">The sequence shown here is derived from an EMBL/GenBank/DDBJ whole genome shotgun (WGS) entry which is preliminary data.</text>
</comment>
<evidence type="ECO:0000313" key="3">
    <source>
        <dbReference type="Proteomes" id="UP000730618"/>
    </source>
</evidence>
<sequence length="341" mass="38449">MRKPLIFLAIAISLAACSPKQTQQTAEQTKNNNTNVTGQKAVNEAPTQASTQPAAPFVLKETIRQVGVEGFTDLSLSNATTNVHLYEKNGVIYTLFSASDKFYVSAAKDNKWIYKDKVLDDGSAKRERNPIPGGFFYFDKNVLNIKQIDQDQSIKEISLGSPNLGQPWGLGIKDDLLTSEGYAFVVRDEKVFKLYLLKDMSNPITIPNLNKMNASEFRFVNFANNTIITMSNDKFNLFDLKTGEPQYDQAGQPIRYPFLKGDIIGMSEKGQWVYIEREDDKVKLGYLNDQFKPTNLTTIDNIPPSISLYELYKITKNELTIHGSYEFKGKPSAYTVKIQMN</sequence>